<name>A0A495WZR6_9PSEU</name>
<comment type="caution">
    <text evidence="4">The sequence shown here is derived from an EMBL/GenBank/DDBJ whole genome shotgun (WGS) entry which is preliminary data.</text>
</comment>
<dbReference type="SMART" id="SM00559">
    <property type="entry name" value="Ku78"/>
    <property type="match status" value="1"/>
</dbReference>
<dbReference type="RefSeq" id="WP_281276694.1">
    <property type="nucleotide sequence ID" value="NZ_JBIUBA010000009.1"/>
</dbReference>
<protein>
    <submittedName>
        <fullName evidence="4">DNA end-binding protein Ku</fullName>
    </submittedName>
</protein>
<dbReference type="GO" id="GO:0006303">
    <property type="term" value="P:double-strand break repair via nonhomologous end joining"/>
    <property type="evidence" value="ECO:0007669"/>
    <property type="project" value="InterPro"/>
</dbReference>
<dbReference type="Gene3D" id="2.40.290.10">
    <property type="match status" value="1"/>
</dbReference>
<feature type="domain" description="Ku" evidence="3">
    <location>
        <begin position="52"/>
        <end position="180"/>
    </location>
</feature>
<dbReference type="PIRSF" id="PIRSF006493">
    <property type="entry name" value="Prok_Ku"/>
    <property type="match status" value="1"/>
</dbReference>
<proteinExistence type="predicted"/>
<reference evidence="4 5" key="1">
    <citation type="submission" date="2018-10" db="EMBL/GenBank/DDBJ databases">
        <title>Sequencing the genomes of 1000 actinobacteria strains.</title>
        <authorList>
            <person name="Klenk H.-P."/>
        </authorList>
    </citation>
    <scope>NUCLEOTIDE SEQUENCE [LARGE SCALE GENOMIC DNA]</scope>
    <source>
        <strain evidence="4 5">DSM 43911</strain>
    </source>
</reference>
<dbReference type="Proteomes" id="UP000272729">
    <property type="component" value="Unassembled WGS sequence"/>
</dbReference>
<dbReference type="Pfam" id="PF02735">
    <property type="entry name" value="Ku"/>
    <property type="match status" value="1"/>
</dbReference>
<keyword evidence="5" id="KW-1185">Reference proteome</keyword>
<dbReference type="GO" id="GO:0003690">
    <property type="term" value="F:double-stranded DNA binding"/>
    <property type="evidence" value="ECO:0007669"/>
    <property type="project" value="TreeGrafter"/>
</dbReference>
<dbReference type="EMBL" id="RBXR01000001">
    <property type="protein sequence ID" value="RKT67361.1"/>
    <property type="molecule type" value="Genomic_DNA"/>
</dbReference>
<evidence type="ECO:0000259" key="3">
    <source>
        <dbReference type="SMART" id="SM00559"/>
    </source>
</evidence>
<dbReference type="SUPFAM" id="SSF100939">
    <property type="entry name" value="SPOC domain-like"/>
    <property type="match status" value="1"/>
</dbReference>
<evidence type="ECO:0000313" key="4">
    <source>
        <dbReference type="EMBL" id="RKT67361.1"/>
    </source>
</evidence>
<dbReference type="AlphaFoldDB" id="A0A495WZR6"/>
<dbReference type="InterPro" id="IPR006164">
    <property type="entry name" value="DNA_bd_Ku70/Ku80"/>
</dbReference>
<evidence type="ECO:0000256" key="2">
    <source>
        <dbReference type="ARBA" id="ARBA00023172"/>
    </source>
</evidence>
<dbReference type="InterPro" id="IPR016194">
    <property type="entry name" value="SPOC-like_C_dom_sf"/>
</dbReference>
<evidence type="ECO:0000256" key="1">
    <source>
        <dbReference type="ARBA" id="ARBA00023125"/>
    </source>
</evidence>
<accession>A0A495WZR6</accession>
<dbReference type="GO" id="GO:0006310">
    <property type="term" value="P:DNA recombination"/>
    <property type="evidence" value="ECO:0007669"/>
    <property type="project" value="UniProtKB-KW"/>
</dbReference>
<gene>
    <name evidence="4" type="ORF">DFJ66_0536</name>
</gene>
<dbReference type="InterPro" id="IPR009187">
    <property type="entry name" value="Prok_Ku"/>
</dbReference>
<evidence type="ECO:0000313" key="5">
    <source>
        <dbReference type="Proteomes" id="UP000272729"/>
    </source>
</evidence>
<keyword evidence="1" id="KW-0238">DNA-binding</keyword>
<dbReference type="PANTHER" id="PTHR41251:SF1">
    <property type="entry name" value="NON-HOMOLOGOUS END JOINING PROTEIN KU"/>
    <property type="match status" value="1"/>
</dbReference>
<organism evidence="4 5">
    <name type="scientific">Saccharothrix variisporea</name>
    <dbReference type="NCBI Taxonomy" id="543527"/>
    <lineage>
        <taxon>Bacteria</taxon>
        <taxon>Bacillati</taxon>
        <taxon>Actinomycetota</taxon>
        <taxon>Actinomycetes</taxon>
        <taxon>Pseudonocardiales</taxon>
        <taxon>Pseudonocardiaceae</taxon>
        <taxon>Saccharothrix</taxon>
    </lineage>
</organism>
<sequence>MRAVWRGVLVFGVVAFPVRLVPVVREPGVRFRLVHRGDSGRIRHRRVCEVCGEEVGVSEVVRAVEVGDGRVVVVEDAELAGVPVPPQRVIEVVQVARAEEVDPVVLGRAFHVEPEVAAVGSFVLLRDALARAGRVGVARVVFRRRERVVVVRPRGAGLVVQSVVWFDQVREPDLGFLAGAATASASAERMASALVESMTAPWDLSVFEDRFAAAVRGAVEAKFSPFE</sequence>
<dbReference type="PANTHER" id="PTHR41251">
    <property type="entry name" value="NON-HOMOLOGOUS END JOINING PROTEIN KU"/>
    <property type="match status" value="1"/>
</dbReference>
<keyword evidence="2" id="KW-0233">DNA recombination</keyword>